<organism evidence="2 3">
    <name type="scientific">Flintibacter hominis</name>
    <dbReference type="NCBI Taxonomy" id="2763048"/>
    <lineage>
        <taxon>Bacteria</taxon>
        <taxon>Bacillati</taxon>
        <taxon>Bacillota</taxon>
        <taxon>Clostridia</taxon>
        <taxon>Eubacteriales</taxon>
        <taxon>Flintibacter</taxon>
    </lineage>
</organism>
<dbReference type="EMBL" id="JACOPO010000008">
    <property type="protein sequence ID" value="MBC5723389.1"/>
    <property type="molecule type" value="Genomic_DNA"/>
</dbReference>
<keyword evidence="3" id="KW-1185">Reference proteome</keyword>
<comment type="caution">
    <text evidence="2">The sequence shown here is derived from an EMBL/GenBank/DDBJ whole genome shotgun (WGS) entry which is preliminary data.</text>
</comment>
<dbReference type="Proteomes" id="UP000628736">
    <property type="component" value="Unassembled WGS sequence"/>
</dbReference>
<evidence type="ECO:0000313" key="2">
    <source>
        <dbReference type="EMBL" id="MBC5723389.1"/>
    </source>
</evidence>
<protein>
    <submittedName>
        <fullName evidence="2">Uncharacterized protein</fullName>
    </submittedName>
</protein>
<proteinExistence type="predicted"/>
<feature type="region of interest" description="Disordered" evidence="1">
    <location>
        <begin position="21"/>
        <end position="58"/>
    </location>
</feature>
<dbReference type="AlphaFoldDB" id="A0A8J6J2U1"/>
<reference evidence="2" key="1">
    <citation type="submission" date="2020-08" db="EMBL/GenBank/DDBJ databases">
        <title>Genome public.</title>
        <authorList>
            <person name="Liu C."/>
            <person name="Sun Q."/>
        </authorList>
    </citation>
    <scope>NUCLEOTIDE SEQUENCE</scope>
    <source>
        <strain evidence="2">NSJ-23</strain>
    </source>
</reference>
<dbReference type="RefSeq" id="WP_186853206.1">
    <property type="nucleotide sequence ID" value="NZ_JACOPO010000008.1"/>
</dbReference>
<evidence type="ECO:0000313" key="3">
    <source>
        <dbReference type="Proteomes" id="UP000628736"/>
    </source>
</evidence>
<sequence length="58" mass="6556">MIDMGNLHNYKRRGREYLVNSKRGVYNGSRTKSAVKSGDEGNKRKERGRGPGPMPLHV</sequence>
<gene>
    <name evidence="2" type="ORF">H8S11_11270</name>
</gene>
<name>A0A8J6J2U1_9FIRM</name>
<accession>A0A8J6J2U1</accession>
<evidence type="ECO:0000256" key="1">
    <source>
        <dbReference type="SAM" id="MobiDB-lite"/>
    </source>
</evidence>